<dbReference type="AlphaFoldDB" id="A0A3M7T0Z2"/>
<reference evidence="2 3" key="1">
    <citation type="journal article" date="2018" name="Sci. Rep.">
        <title>Genomic signatures of local adaptation to the degree of environmental predictability in rotifers.</title>
        <authorList>
            <person name="Franch-Gras L."/>
            <person name="Hahn C."/>
            <person name="Garcia-Roger E.M."/>
            <person name="Carmona M.J."/>
            <person name="Serra M."/>
            <person name="Gomez A."/>
        </authorList>
    </citation>
    <scope>NUCLEOTIDE SEQUENCE [LARGE SCALE GENOMIC DNA]</scope>
    <source>
        <strain evidence="2">HYR1</strain>
    </source>
</reference>
<dbReference type="Proteomes" id="UP000276133">
    <property type="component" value="Unassembled WGS sequence"/>
</dbReference>
<comment type="caution">
    <text evidence="2">The sequence shown here is derived from an EMBL/GenBank/DDBJ whole genome shotgun (WGS) entry which is preliminary data.</text>
</comment>
<keyword evidence="1" id="KW-1133">Transmembrane helix</keyword>
<accession>A0A3M7T0Z2</accession>
<keyword evidence="1" id="KW-0472">Membrane</keyword>
<organism evidence="2 3">
    <name type="scientific">Brachionus plicatilis</name>
    <name type="common">Marine rotifer</name>
    <name type="synonym">Brachionus muelleri</name>
    <dbReference type="NCBI Taxonomy" id="10195"/>
    <lineage>
        <taxon>Eukaryota</taxon>
        <taxon>Metazoa</taxon>
        <taxon>Spiralia</taxon>
        <taxon>Gnathifera</taxon>
        <taxon>Rotifera</taxon>
        <taxon>Eurotatoria</taxon>
        <taxon>Monogononta</taxon>
        <taxon>Pseudotrocha</taxon>
        <taxon>Ploima</taxon>
        <taxon>Brachionidae</taxon>
        <taxon>Brachionus</taxon>
    </lineage>
</organism>
<keyword evidence="1" id="KW-0812">Transmembrane</keyword>
<proteinExistence type="predicted"/>
<evidence type="ECO:0000256" key="1">
    <source>
        <dbReference type="SAM" id="Phobius"/>
    </source>
</evidence>
<keyword evidence="3" id="KW-1185">Reference proteome</keyword>
<evidence type="ECO:0000313" key="2">
    <source>
        <dbReference type="EMBL" id="RNA41508.1"/>
    </source>
</evidence>
<protein>
    <submittedName>
        <fullName evidence="2">Uncharacterized protein</fullName>
    </submittedName>
</protein>
<dbReference type="EMBL" id="REGN01000494">
    <property type="protein sequence ID" value="RNA41508.1"/>
    <property type="molecule type" value="Genomic_DNA"/>
</dbReference>
<gene>
    <name evidence="2" type="ORF">BpHYR1_015489</name>
</gene>
<sequence length="96" mass="11441">MISLIFSISRYSDLFPLPFTCLEDKIITNLSRIKEKKLRMVGYEICQYKYYETLGSFSLYMILRILIRNSNYIHIDILIELLMSFFSILILQDSLI</sequence>
<name>A0A3M7T0Z2_BRAPC</name>
<evidence type="ECO:0000313" key="3">
    <source>
        <dbReference type="Proteomes" id="UP000276133"/>
    </source>
</evidence>
<feature type="transmembrane region" description="Helical" evidence="1">
    <location>
        <begin position="73"/>
        <end position="91"/>
    </location>
</feature>